<keyword evidence="2" id="KW-1185">Reference proteome</keyword>
<evidence type="ECO:0000313" key="1">
    <source>
        <dbReference type="EMBL" id="MFC5638551.1"/>
    </source>
</evidence>
<accession>A0ABW0V334</accession>
<dbReference type="RefSeq" id="WP_251062042.1">
    <property type="nucleotide sequence ID" value="NZ_JBHSNY010000013.1"/>
</dbReference>
<comment type="caution">
    <text evidence="1">The sequence shown here is derived from an EMBL/GenBank/DDBJ whole genome shotgun (WGS) entry which is preliminary data.</text>
</comment>
<evidence type="ECO:0000313" key="2">
    <source>
        <dbReference type="Proteomes" id="UP001596154"/>
    </source>
</evidence>
<gene>
    <name evidence="1" type="ORF">ACFPZJ_33285</name>
</gene>
<dbReference type="Proteomes" id="UP001596154">
    <property type="component" value="Unassembled WGS sequence"/>
</dbReference>
<protein>
    <submittedName>
        <fullName evidence="1">Uncharacterized protein</fullName>
    </submittedName>
</protein>
<organism evidence="1 2">
    <name type="scientific">Streptomyces bullii</name>
    <dbReference type="NCBI Taxonomy" id="349910"/>
    <lineage>
        <taxon>Bacteria</taxon>
        <taxon>Bacillati</taxon>
        <taxon>Actinomycetota</taxon>
        <taxon>Actinomycetes</taxon>
        <taxon>Kitasatosporales</taxon>
        <taxon>Streptomycetaceae</taxon>
        <taxon>Streptomyces</taxon>
    </lineage>
</organism>
<name>A0ABW0V334_9ACTN</name>
<sequence length="46" mass="4645">MIAARTYLDPDGLRGVPAGAALPHRITHAALTLNSAVSVDTDSSAA</sequence>
<dbReference type="EMBL" id="JBHSNY010000013">
    <property type="protein sequence ID" value="MFC5638551.1"/>
    <property type="molecule type" value="Genomic_DNA"/>
</dbReference>
<proteinExistence type="predicted"/>
<reference evidence="2" key="1">
    <citation type="journal article" date="2019" name="Int. J. Syst. Evol. Microbiol.">
        <title>The Global Catalogue of Microorganisms (GCM) 10K type strain sequencing project: providing services to taxonomists for standard genome sequencing and annotation.</title>
        <authorList>
            <consortium name="The Broad Institute Genomics Platform"/>
            <consortium name="The Broad Institute Genome Sequencing Center for Infectious Disease"/>
            <person name="Wu L."/>
            <person name="Ma J."/>
        </authorList>
    </citation>
    <scope>NUCLEOTIDE SEQUENCE [LARGE SCALE GENOMIC DNA]</scope>
    <source>
        <strain evidence="2">CGMCC 4.7248</strain>
    </source>
</reference>